<feature type="region of interest" description="Disordered" evidence="1">
    <location>
        <begin position="344"/>
        <end position="367"/>
    </location>
</feature>
<feature type="compositionally biased region" description="Low complexity" evidence="1">
    <location>
        <begin position="344"/>
        <end position="358"/>
    </location>
</feature>
<evidence type="ECO:0000313" key="4">
    <source>
        <dbReference type="Proteomes" id="UP000243459"/>
    </source>
</evidence>
<name>A0A5P1FJN0_ASPOF</name>
<sequence length="479" mass="51908">MSRIPAQQEEFFLKRMARKGRLILRCLFGQLKVDAIHDGKGNNALPRFSIKLPQLLCSSYGLSSTKVAPSCLLYLTPFSAAANGAREDEPGRASKEFSDVHGLIMHAYSSQNPDLRVDHLGLHKAMCVLMGWDYTKAPENSKAYQSLSAADASANRDDLVMWPPVVIIHNTNSGKRKDGRMEGMGNKEMDLKLKDLDFAGGKSKSMYGKEGHLGITLVKYANTQAGLKEAERLADYFEKDNRGCKGWARAQAYQSGADEEKNPALVEVDPKSGEKKRIFYGYLATASDLDKVDSDTKKKAVIKNNLSPLALALPDDSREMKNALISKIYCTWIDAENVRKIDKPAAPAASSSPAAAAPAPAPAPDHHRLQEVGVGKSSHHLSIDFLKSSYGSGDTLGTAPNPPPGFHPPPAAPLTSNWISGRRGPRQPPRCEYGERSGSDPEEVMTSSSSSSALVVAAAAAARRRQRSGSWLCKGPGYV</sequence>
<dbReference type="InterPro" id="IPR005380">
    <property type="entry name" value="XS_domain"/>
</dbReference>
<organism evidence="3 4">
    <name type="scientific">Asparagus officinalis</name>
    <name type="common">Garden asparagus</name>
    <dbReference type="NCBI Taxonomy" id="4686"/>
    <lineage>
        <taxon>Eukaryota</taxon>
        <taxon>Viridiplantae</taxon>
        <taxon>Streptophyta</taxon>
        <taxon>Embryophyta</taxon>
        <taxon>Tracheophyta</taxon>
        <taxon>Spermatophyta</taxon>
        <taxon>Magnoliopsida</taxon>
        <taxon>Liliopsida</taxon>
        <taxon>Asparagales</taxon>
        <taxon>Asparagaceae</taxon>
        <taxon>Asparagoideae</taxon>
        <taxon>Asparagus</taxon>
    </lineage>
</organism>
<feature type="compositionally biased region" description="Pro residues" evidence="1">
    <location>
        <begin position="400"/>
        <end position="412"/>
    </location>
</feature>
<reference evidence="4" key="1">
    <citation type="journal article" date="2017" name="Nat. Commun.">
        <title>The asparagus genome sheds light on the origin and evolution of a young Y chromosome.</title>
        <authorList>
            <person name="Harkess A."/>
            <person name="Zhou J."/>
            <person name="Xu C."/>
            <person name="Bowers J.E."/>
            <person name="Van der Hulst R."/>
            <person name="Ayyampalayam S."/>
            <person name="Mercati F."/>
            <person name="Riccardi P."/>
            <person name="McKain M.R."/>
            <person name="Kakrana A."/>
            <person name="Tang H."/>
            <person name="Ray J."/>
            <person name="Groenendijk J."/>
            <person name="Arikit S."/>
            <person name="Mathioni S.M."/>
            <person name="Nakano M."/>
            <person name="Shan H."/>
            <person name="Telgmann-Rauber A."/>
            <person name="Kanno A."/>
            <person name="Yue Z."/>
            <person name="Chen H."/>
            <person name="Li W."/>
            <person name="Chen Y."/>
            <person name="Xu X."/>
            <person name="Zhang Y."/>
            <person name="Luo S."/>
            <person name="Chen H."/>
            <person name="Gao J."/>
            <person name="Mao Z."/>
            <person name="Pires J.C."/>
            <person name="Luo M."/>
            <person name="Kudrna D."/>
            <person name="Wing R.A."/>
            <person name="Meyers B.C."/>
            <person name="Yi K."/>
            <person name="Kong H."/>
            <person name="Lavrijsen P."/>
            <person name="Sunseri F."/>
            <person name="Falavigna A."/>
            <person name="Ye Y."/>
            <person name="Leebens-Mack J.H."/>
            <person name="Chen G."/>
        </authorList>
    </citation>
    <scope>NUCLEOTIDE SEQUENCE [LARGE SCALE GENOMIC DNA]</scope>
    <source>
        <strain evidence="4">cv. DH0086</strain>
    </source>
</reference>
<dbReference type="EMBL" id="CM007383">
    <property type="protein sequence ID" value="ONK76790.1"/>
    <property type="molecule type" value="Genomic_DNA"/>
</dbReference>
<evidence type="ECO:0000256" key="1">
    <source>
        <dbReference type="SAM" id="MobiDB-lite"/>
    </source>
</evidence>
<proteinExistence type="predicted"/>
<gene>
    <name evidence="3" type="ORF">A4U43_C03F32170</name>
</gene>
<dbReference type="Pfam" id="PF03468">
    <property type="entry name" value="XS"/>
    <property type="match status" value="1"/>
</dbReference>
<evidence type="ECO:0000259" key="2">
    <source>
        <dbReference type="Pfam" id="PF03468"/>
    </source>
</evidence>
<dbReference type="Gramene" id="ONK76790">
    <property type="protein sequence ID" value="ONK76790"/>
    <property type="gene ID" value="A4U43_C03F32170"/>
</dbReference>
<dbReference type="Gene3D" id="3.30.70.2890">
    <property type="entry name" value="XS domain"/>
    <property type="match status" value="1"/>
</dbReference>
<dbReference type="AlphaFoldDB" id="A0A5P1FJN0"/>
<dbReference type="InterPro" id="IPR038588">
    <property type="entry name" value="XS_domain_sf"/>
</dbReference>
<feature type="region of interest" description="Disordered" evidence="1">
    <location>
        <begin position="393"/>
        <end position="453"/>
    </location>
</feature>
<keyword evidence="4" id="KW-1185">Reference proteome</keyword>
<dbReference type="Proteomes" id="UP000243459">
    <property type="component" value="Chromosome 3"/>
</dbReference>
<dbReference type="PANTHER" id="PTHR46619:SF3">
    <property type="entry name" value="RNA RECOGNITION MOTIF XS DOMAIN PROTEIN"/>
    <property type="match status" value="1"/>
</dbReference>
<protein>
    <recommendedName>
        <fullName evidence="2">XS domain-containing protein</fullName>
    </recommendedName>
</protein>
<dbReference type="GO" id="GO:0031047">
    <property type="term" value="P:regulatory ncRNA-mediated gene silencing"/>
    <property type="evidence" value="ECO:0007669"/>
    <property type="project" value="InterPro"/>
</dbReference>
<evidence type="ECO:0000313" key="3">
    <source>
        <dbReference type="EMBL" id="ONK76790.1"/>
    </source>
</evidence>
<accession>A0A5P1FJN0</accession>
<dbReference type="PANTHER" id="PTHR46619">
    <property type="entry name" value="RNA RECOGNITION MOTIF XS DOMAIN PROTEIN-RELATED"/>
    <property type="match status" value="1"/>
</dbReference>
<feature type="domain" description="XS" evidence="2">
    <location>
        <begin position="157"/>
        <end position="290"/>
    </location>
</feature>